<name>A0AAD8FBM3_BIOPF</name>
<dbReference type="AlphaFoldDB" id="A0AAD8FBM3"/>
<dbReference type="GO" id="GO:0046592">
    <property type="term" value="F:polyamine oxidase activity"/>
    <property type="evidence" value="ECO:0007669"/>
    <property type="project" value="TreeGrafter"/>
</dbReference>
<evidence type="ECO:0000256" key="6">
    <source>
        <dbReference type="ARBA" id="ARBA00022827"/>
    </source>
</evidence>
<protein>
    <submittedName>
        <fullName evidence="9">Spermine oxidase-like isoform X1</fullName>
    </submittedName>
</protein>
<evidence type="ECO:0000256" key="3">
    <source>
        <dbReference type="ARBA" id="ARBA00005995"/>
    </source>
</evidence>
<dbReference type="Gene3D" id="3.90.660.10">
    <property type="match status" value="1"/>
</dbReference>
<evidence type="ECO:0000259" key="8">
    <source>
        <dbReference type="Pfam" id="PF01593"/>
    </source>
</evidence>
<comment type="similarity">
    <text evidence="3">Belongs to the flavin monoamine oxidase family.</text>
</comment>
<dbReference type="PANTHER" id="PTHR10742">
    <property type="entry name" value="FLAVIN MONOAMINE OXIDASE"/>
    <property type="match status" value="1"/>
</dbReference>
<dbReference type="InterPro" id="IPR002937">
    <property type="entry name" value="Amino_oxidase"/>
</dbReference>
<dbReference type="Proteomes" id="UP001233172">
    <property type="component" value="Unassembled WGS sequence"/>
</dbReference>
<dbReference type="PANTHER" id="PTHR10742:SF405">
    <property type="entry name" value="PEROXISOMAL N(1)-ACETYL-SPERMINE_SPERMIDINE OXIDASE"/>
    <property type="match status" value="1"/>
</dbReference>
<dbReference type="Pfam" id="PF01593">
    <property type="entry name" value="Amino_oxidase"/>
    <property type="match status" value="1"/>
</dbReference>
<keyword evidence="4" id="KW-0963">Cytoplasm</keyword>
<evidence type="ECO:0000313" key="9">
    <source>
        <dbReference type="EMBL" id="KAK0057888.1"/>
    </source>
</evidence>
<reference evidence="9" key="1">
    <citation type="journal article" date="2023" name="PLoS Negl. Trop. Dis.">
        <title>A genome sequence for Biomphalaria pfeifferi, the major vector snail for the human-infecting parasite Schistosoma mansoni.</title>
        <authorList>
            <person name="Bu L."/>
            <person name="Lu L."/>
            <person name="Laidemitt M.R."/>
            <person name="Zhang S.M."/>
            <person name="Mutuku M."/>
            <person name="Mkoji G."/>
            <person name="Steinauer M."/>
            <person name="Loker E.S."/>
        </authorList>
    </citation>
    <scope>NUCLEOTIDE SEQUENCE</scope>
    <source>
        <strain evidence="9">KasaAsao</strain>
    </source>
</reference>
<dbReference type="Gene3D" id="3.50.50.60">
    <property type="entry name" value="FAD/NAD(P)-binding domain"/>
    <property type="match status" value="1"/>
</dbReference>
<feature type="domain" description="Amine oxidase" evidence="8">
    <location>
        <begin position="14"/>
        <end position="485"/>
    </location>
</feature>
<accession>A0AAD8FBM3</accession>
<evidence type="ECO:0000256" key="7">
    <source>
        <dbReference type="ARBA" id="ARBA00023002"/>
    </source>
</evidence>
<comment type="subcellular location">
    <subcellularLocation>
        <location evidence="2">Cytoplasm</location>
    </subcellularLocation>
</comment>
<evidence type="ECO:0000256" key="4">
    <source>
        <dbReference type="ARBA" id="ARBA00022490"/>
    </source>
</evidence>
<sequence length="509" mass="56508">MMTSTKVVIVGAGFAGVTAAAWLLKNGIKDVVILEAQDYIGGRVKAEVVDGKNLDLGAQFVHGKDGNPAYDIAEKIGITIFPDTSENNHLVNIPAQFLTPHGEKISPDEANGLLKFLFERTHKEAVDDIDIDDRGHSEGECYEKAYREYLAKYGRNLSRRQRELMDAIYKWFCGYQTIDSAAADLTELSEWALRIYKVLPGSRFTYVDGGITEILKAVVRLLPREVIRLNTPVTNINWTNAKSPDSGKVSVTCDNGETFLADHVIVTTSIGYLQAKHQQLFTPQLPLSAQTAINNLGFGGIGKLFIKWDKPFVGYTQTPYGEVQGYDFLWLDSKPVALLSDRCPLKTRYGKPWWYGVHAAETVRGSPNILELWLNKYQAEIVEGLDEAELKAVCHELIQTLFKDLKVPVPAQVYRTTWITNPYFRGTYSFISSKVRKQDLKHLGQPLPSVSNPRVLFAGEGFANGFISTIHGAILTGQAQADLILKSKGTQPTGQLLDMFSSSIGKSKL</sequence>
<comment type="caution">
    <text evidence="9">The sequence shown here is derived from an EMBL/GenBank/DDBJ whole genome shotgun (WGS) entry which is preliminary data.</text>
</comment>
<keyword evidence="6" id="KW-0274">FAD</keyword>
<proteinExistence type="inferred from homology"/>
<keyword evidence="7" id="KW-0560">Oxidoreductase</keyword>
<gene>
    <name evidence="9" type="ORF">Bpfe_012541</name>
</gene>
<organism evidence="9 10">
    <name type="scientific">Biomphalaria pfeifferi</name>
    <name type="common">Bloodfluke planorb</name>
    <name type="synonym">Freshwater snail</name>
    <dbReference type="NCBI Taxonomy" id="112525"/>
    <lineage>
        <taxon>Eukaryota</taxon>
        <taxon>Metazoa</taxon>
        <taxon>Spiralia</taxon>
        <taxon>Lophotrochozoa</taxon>
        <taxon>Mollusca</taxon>
        <taxon>Gastropoda</taxon>
        <taxon>Heterobranchia</taxon>
        <taxon>Euthyneura</taxon>
        <taxon>Panpulmonata</taxon>
        <taxon>Hygrophila</taxon>
        <taxon>Lymnaeoidea</taxon>
        <taxon>Planorbidae</taxon>
        <taxon>Biomphalaria</taxon>
    </lineage>
</organism>
<reference evidence="9" key="2">
    <citation type="submission" date="2023-04" db="EMBL/GenBank/DDBJ databases">
        <authorList>
            <person name="Bu L."/>
            <person name="Lu L."/>
            <person name="Laidemitt M.R."/>
            <person name="Zhang S.M."/>
            <person name="Mutuku M."/>
            <person name="Mkoji G."/>
            <person name="Steinauer M."/>
            <person name="Loker E.S."/>
        </authorList>
    </citation>
    <scope>NUCLEOTIDE SEQUENCE</scope>
    <source>
        <strain evidence="9">KasaAsao</strain>
        <tissue evidence="9">Whole Snail</tissue>
    </source>
</reference>
<dbReference type="EMBL" id="JASAOG010000051">
    <property type="protein sequence ID" value="KAK0057888.1"/>
    <property type="molecule type" value="Genomic_DNA"/>
</dbReference>
<evidence type="ECO:0000256" key="1">
    <source>
        <dbReference type="ARBA" id="ARBA00001974"/>
    </source>
</evidence>
<comment type="cofactor">
    <cofactor evidence="1">
        <name>FAD</name>
        <dbReference type="ChEBI" id="CHEBI:57692"/>
    </cofactor>
</comment>
<dbReference type="SUPFAM" id="SSF51905">
    <property type="entry name" value="FAD/NAD(P)-binding domain"/>
    <property type="match status" value="1"/>
</dbReference>
<dbReference type="GO" id="GO:0005737">
    <property type="term" value="C:cytoplasm"/>
    <property type="evidence" value="ECO:0007669"/>
    <property type="project" value="UniProtKB-SubCell"/>
</dbReference>
<evidence type="ECO:0000256" key="5">
    <source>
        <dbReference type="ARBA" id="ARBA00022630"/>
    </source>
</evidence>
<dbReference type="InterPro" id="IPR036188">
    <property type="entry name" value="FAD/NAD-bd_sf"/>
</dbReference>
<evidence type="ECO:0000256" key="2">
    <source>
        <dbReference type="ARBA" id="ARBA00004496"/>
    </source>
</evidence>
<dbReference type="SUPFAM" id="SSF54373">
    <property type="entry name" value="FAD-linked reductases, C-terminal domain"/>
    <property type="match status" value="1"/>
</dbReference>
<keyword evidence="5" id="KW-0285">Flavoprotein</keyword>
<keyword evidence="10" id="KW-1185">Reference proteome</keyword>
<dbReference type="InterPro" id="IPR050281">
    <property type="entry name" value="Flavin_monoamine_oxidase"/>
</dbReference>
<evidence type="ECO:0000313" key="10">
    <source>
        <dbReference type="Proteomes" id="UP001233172"/>
    </source>
</evidence>